<organism evidence="3 4">
    <name type="scientific">Pythium insidiosum</name>
    <name type="common">Pythiosis disease agent</name>
    <dbReference type="NCBI Taxonomy" id="114742"/>
    <lineage>
        <taxon>Eukaryota</taxon>
        <taxon>Sar</taxon>
        <taxon>Stramenopiles</taxon>
        <taxon>Oomycota</taxon>
        <taxon>Peronosporomycetes</taxon>
        <taxon>Pythiales</taxon>
        <taxon>Pythiaceae</taxon>
        <taxon>Pythium</taxon>
    </lineage>
</organism>
<proteinExistence type="predicted"/>
<gene>
    <name evidence="3" type="ORF">P43SY_011691</name>
</gene>
<keyword evidence="4" id="KW-1185">Reference proteome</keyword>
<feature type="region of interest" description="Disordered" evidence="1">
    <location>
        <begin position="164"/>
        <end position="211"/>
    </location>
</feature>
<feature type="region of interest" description="Disordered" evidence="1">
    <location>
        <begin position="102"/>
        <end position="132"/>
    </location>
</feature>
<protein>
    <submittedName>
        <fullName evidence="3">Uncharacterized protein</fullName>
    </submittedName>
</protein>
<sequence length="211" mass="24078">MAWDFVVPAFFCLAVGACCVVGCGAPIWRLYKGHRYIRRAQHWSEHHAPLLPDSSNLRLDAALRDAEEGFNVCAACGFENLKRNIFCSICGVPIECQESDSVAKKKKNRPKSSKEVEDSAGSTATACSNERRQRRARRRREWIRKVDVEGKVFWYRDVIERSDDTDGAKDKHRHPGLVLVFEDSRKDKEEEEEDVASVPEIQPESEPTKRT</sequence>
<comment type="caution">
    <text evidence="3">The sequence shown here is derived from an EMBL/GenBank/DDBJ whole genome shotgun (WGS) entry which is preliminary data.</text>
</comment>
<dbReference type="AlphaFoldDB" id="A0AAD5L8R7"/>
<accession>A0AAD5L8R7</accession>
<evidence type="ECO:0000256" key="2">
    <source>
        <dbReference type="SAM" id="Phobius"/>
    </source>
</evidence>
<dbReference type="Proteomes" id="UP001209570">
    <property type="component" value="Unassembled WGS sequence"/>
</dbReference>
<reference evidence="3" key="1">
    <citation type="submission" date="2021-12" db="EMBL/GenBank/DDBJ databases">
        <title>Prjna785345.</title>
        <authorList>
            <person name="Rujirawat T."/>
            <person name="Krajaejun T."/>
        </authorList>
    </citation>
    <scope>NUCLEOTIDE SEQUENCE</scope>
    <source>
        <strain evidence="3">Pi057C3</strain>
    </source>
</reference>
<keyword evidence="2" id="KW-0812">Transmembrane</keyword>
<keyword evidence="2" id="KW-1133">Transmembrane helix</keyword>
<evidence type="ECO:0000313" key="4">
    <source>
        <dbReference type="Proteomes" id="UP001209570"/>
    </source>
</evidence>
<keyword evidence="2" id="KW-0472">Membrane</keyword>
<dbReference type="EMBL" id="JAKCXM010001457">
    <property type="protein sequence ID" value="KAJ0390945.1"/>
    <property type="molecule type" value="Genomic_DNA"/>
</dbReference>
<feature type="transmembrane region" description="Helical" evidence="2">
    <location>
        <begin position="6"/>
        <end position="31"/>
    </location>
</feature>
<evidence type="ECO:0000313" key="3">
    <source>
        <dbReference type="EMBL" id="KAJ0390945.1"/>
    </source>
</evidence>
<name>A0AAD5L8R7_PYTIN</name>
<evidence type="ECO:0000256" key="1">
    <source>
        <dbReference type="SAM" id="MobiDB-lite"/>
    </source>
</evidence>